<proteinExistence type="predicted"/>
<sequence>MLYLDCLWSELYGTINANLWAGLITDEQAGYLRKKYLKTIWFYYTYKNWILD</sequence>
<dbReference type="EMBL" id="BRPJ01000030">
    <property type="protein sequence ID" value="GLB29628.1"/>
    <property type="molecule type" value="Genomic_DNA"/>
</dbReference>
<evidence type="ECO:0000313" key="2">
    <source>
        <dbReference type="Proteomes" id="UP001419084"/>
    </source>
</evidence>
<organism evidence="1 2">
    <name type="scientific">Lacrimispora amygdalina</name>
    <dbReference type="NCBI Taxonomy" id="253257"/>
    <lineage>
        <taxon>Bacteria</taxon>
        <taxon>Bacillati</taxon>
        <taxon>Bacillota</taxon>
        <taxon>Clostridia</taxon>
        <taxon>Lachnospirales</taxon>
        <taxon>Lachnospiraceae</taxon>
        <taxon>Lacrimispora</taxon>
    </lineage>
</organism>
<protein>
    <submittedName>
        <fullName evidence="1">Uncharacterized protein</fullName>
    </submittedName>
</protein>
<reference evidence="1 2" key="1">
    <citation type="journal article" date="2024" name="Int. J. Syst. Evol. Microbiol.">
        <title>Lacrimispora brassicae sp. nov. isolated from fermented cabbage, and proposal of Clostridium indicum Gundawar et al. 2019 and Clostridium methoxybenzovorans Mechichi et al. 1999 as heterotypic synonyms of Lacrimispora amygdalina (Parshina et al. 2003) Haas and Blanchard 2020 and Lacrimispora indolis (McClung and McCoy 1957) Haas and Blanchard 2020, respectively.</title>
        <authorList>
            <person name="Kobayashi H."/>
            <person name="Tanizawa Y."/>
            <person name="Sakamoto M."/>
            <person name="Ohkuma M."/>
            <person name="Tohno M."/>
        </authorList>
    </citation>
    <scope>NUCLEOTIDE SEQUENCE [LARGE SCALE GENOMIC DNA]</scope>
    <source>
        <strain evidence="1 2">DSM 12857</strain>
    </source>
</reference>
<evidence type="ECO:0000313" key="1">
    <source>
        <dbReference type="EMBL" id="GLB29628.1"/>
    </source>
</evidence>
<accession>A0ABQ5M3V0</accession>
<name>A0ABQ5M3V0_9FIRM</name>
<gene>
    <name evidence="1" type="ORF">LAD12857_15510</name>
</gene>
<dbReference type="Proteomes" id="UP001419084">
    <property type="component" value="Unassembled WGS sequence"/>
</dbReference>
<keyword evidence="2" id="KW-1185">Reference proteome</keyword>
<comment type="caution">
    <text evidence="1">The sequence shown here is derived from an EMBL/GenBank/DDBJ whole genome shotgun (WGS) entry which is preliminary data.</text>
</comment>